<proteinExistence type="predicted"/>
<sequence>MRMLLFATWLALCVTRVVCESIKVPINPTRLEFDLWPYKKWEIDNASNSSDYMTCFEMSTPFKSRDLQFVIEIEEFTKWKVNVDRFGPTTSSKGKQIINLDIYDKDKNLIRSRHGLENGETILYESVYEQQEFQFCLINFSLDSSWNAIDTIKQVSISISSNDIVKQQPWDLITDQSLELLSESKEDLYSLVNAESGHKLVELDAEHRDLNEGTFSCIIYQTVGILTVIIVGQFVVVPAFLYRLLRKNKHGQTHPHIKNKLKE</sequence>
<accession>A0ABX6F1G4</accession>
<gene>
    <name evidence="3" type="primary">RRT6</name>
    <name evidence="3" type="ORF">FIM1_4872</name>
</gene>
<organism evidence="3 4">
    <name type="scientific">Kluyveromyces marxianus</name>
    <name type="common">Yeast</name>
    <name type="synonym">Candida kefyr</name>
    <dbReference type="NCBI Taxonomy" id="4911"/>
    <lineage>
        <taxon>Eukaryota</taxon>
        <taxon>Fungi</taxon>
        <taxon>Dikarya</taxon>
        <taxon>Ascomycota</taxon>
        <taxon>Saccharomycotina</taxon>
        <taxon>Saccharomycetes</taxon>
        <taxon>Saccharomycetales</taxon>
        <taxon>Saccharomycetaceae</taxon>
        <taxon>Kluyveromyces</taxon>
    </lineage>
</organism>
<evidence type="ECO:0000313" key="3">
    <source>
        <dbReference type="EMBL" id="QGN17665.1"/>
    </source>
</evidence>
<keyword evidence="2" id="KW-0732">Signal</keyword>
<keyword evidence="1" id="KW-0812">Transmembrane</keyword>
<feature type="chain" id="PRO_5045501556" evidence="2">
    <location>
        <begin position="20"/>
        <end position="263"/>
    </location>
</feature>
<keyword evidence="1" id="KW-1133">Transmembrane helix</keyword>
<feature type="signal peptide" evidence="2">
    <location>
        <begin position="1"/>
        <end position="19"/>
    </location>
</feature>
<evidence type="ECO:0000256" key="2">
    <source>
        <dbReference type="SAM" id="SignalP"/>
    </source>
</evidence>
<evidence type="ECO:0000313" key="4">
    <source>
        <dbReference type="Proteomes" id="UP000422736"/>
    </source>
</evidence>
<dbReference type="EMBL" id="CP015060">
    <property type="protein sequence ID" value="QGN17665.1"/>
    <property type="molecule type" value="Genomic_DNA"/>
</dbReference>
<keyword evidence="1" id="KW-0472">Membrane</keyword>
<keyword evidence="4" id="KW-1185">Reference proteome</keyword>
<protein>
    <submittedName>
        <fullName evidence="3">YGL146C</fullName>
    </submittedName>
</protein>
<evidence type="ECO:0000256" key="1">
    <source>
        <dbReference type="SAM" id="Phobius"/>
    </source>
</evidence>
<name>A0ABX6F1G4_KLUMA</name>
<reference evidence="3 4" key="1">
    <citation type="submission" date="2016-03" db="EMBL/GenBank/DDBJ databases">
        <title>How can Kluyveromyces marxianus grow so fast - potential evolutionary course in Saccharomyces Complex revealed by comparative genomics.</title>
        <authorList>
            <person name="Mo W."/>
            <person name="Lu W."/>
            <person name="Yang X."/>
            <person name="Qi J."/>
            <person name="Lv H."/>
        </authorList>
    </citation>
    <scope>NUCLEOTIDE SEQUENCE [LARGE SCALE GENOMIC DNA]</scope>
    <source>
        <strain evidence="3 4">FIM1</strain>
    </source>
</reference>
<dbReference type="Proteomes" id="UP000422736">
    <property type="component" value="Chromosome 8"/>
</dbReference>
<feature type="transmembrane region" description="Helical" evidence="1">
    <location>
        <begin position="218"/>
        <end position="242"/>
    </location>
</feature>